<dbReference type="Gene3D" id="3.40.50.1400">
    <property type="match status" value="2"/>
</dbReference>
<dbReference type="SUPFAM" id="SSF53800">
    <property type="entry name" value="Chelatase"/>
    <property type="match status" value="1"/>
</dbReference>
<dbReference type="PANTHER" id="PTHR33542">
    <property type="entry name" value="SIROHYDROCHLORIN FERROCHELATASE, CHLOROPLASTIC"/>
    <property type="match status" value="1"/>
</dbReference>
<name>A0A561E792_9MICO</name>
<dbReference type="GO" id="GO:0016829">
    <property type="term" value="F:lyase activity"/>
    <property type="evidence" value="ECO:0007669"/>
    <property type="project" value="UniProtKB-KW"/>
</dbReference>
<evidence type="ECO:0000256" key="1">
    <source>
        <dbReference type="ARBA" id="ARBA00022723"/>
    </source>
</evidence>
<evidence type="ECO:0000256" key="2">
    <source>
        <dbReference type="ARBA" id="ARBA00023239"/>
    </source>
</evidence>
<dbReference type="Proteomes" id="UP000318297">
    <property type="component" value="Unassembled WGS sequence"/>
</dbReference>
<keyword evidence="2" id="KW-0456">Lyase</keyword>
<dbReference type="Pfam" id="PF01903">
    <property type="entry name" value="CbiX"/>
    <property type="match status" value="2"/>
</dbReference>
<organism evidence="3 4">
    <name type="scientific">Rudaeicoccus suwonensis</name>
    <dbReference type="NCBI Taxonomy" id="657409"/>
    <lineage>
        <taxon>Bacteria</taxon>
        <taxon>Bacillati</taxon>
        <taxon>Actinomycetota</taxon>
        <taxon>Actinomycetes</taxon>
        <taxon>Micrococcales</taxon>
        <taxon>Dermacoccaceae</taxon>
        <taxon>Rudaeicoccus</taxon>
    </lineage>
</organism>
<dbReference type="InterPro" id="IPR050963">
    <property type="entry name" value="Sirohydro_Cobaltochel/CbiX"/>
</dbReference>
<protein>
    <submittedName>
        <fullName evidence="3">Sirohydrochlorin ferrochelatase</fullName>
    </submittedName>
</protein>
<dbReference type="AlphaFoldDB" id="A0A561E792"/>
<comment type="caution">
    <text evidence="3">The sequence shown here is derived from an EMBL/GenBank/DDBJ whole genome shotgun (WGS) entry which is preliminary data.</text>
</comment>
<dbReference type="PANTHER" id="PTHR33542:SF5">
    <property type="entry name" value="FERROCHELATASE CHE1"/>
    <property type="match status" value="1"/>
</dbReference>
<dbReference type="OrthoDB" id="7345302at2"/>
<evidence type="ECO:0000313" key="3">
    <source>
        <dbReference type="EMBL" id="TWE11483.1"/>
    </source>
</evidence>
<dbReference type="EMBL" id="VIVQ01000001">
    <property type="protein sequence ID" value="TWE11483.1"/>
    <property type="molecule type" value="Genomic_DNA"/>
</dbReference>
<accession>A0A561E792</accession>
<sequence length="236" mass="24308">MPERAIVLVAHGTDNAGGRRTVQLLTEAVARALPSTRVVDAYVDVQHPKVGVVVESLVAEGLSVVVVPLLLSTGYHVQVDIADAVSPHAAATAAPALGPHPLLAQLQRDRLIDAGAEPGDAVVLAAAGSSRPEATTATGLAATYLQQVWRGPVTVGFGSAATPSVVQAVAQARRDGATRVAVAAYLLGEGQFHDRLYDAGADAVTAPLGNDERIVQIALQRADEAADAYGFGRFSQ</sequence>
<proteinExistence type="predicted"/>
<dbReference type="InterPro" id="IPR002762">
    <property type="entry name" value="CbiX-like"/>
</dbReference>
<evidence type="ECO:0000313" key="4">
    <source>
        <dbReference type="Proteomes" id="UP000318297"/>
    </source>
</evidence>
<reference evidence="3 4" key="1">
    <citation type="submission" date="2019-06" db="EMBL/GenBank/DDBJ databases">
        <title>Sequencing the genomes of 1000 actinobacteria strains.</title>
        <authorList>
            <person name="Klenk H.-P."/>
        </authorList>
    </citation>
    <scope>NUCLEOTIDE SEQUENCE [LARGE SCALE GENOMIC DNA]</scope>
    <source>
        <strain evidence="3 4">DSM 19560</strain>
    </source>
</reference>
<keyword evidence="4" id="KW-1185">Reference proteome</keyword>
<keyword evidence="1" id="KW-0479">Metal-binding</keyword>
<dbReference type="GO" id="GO:0046872">
    <property type="term" value="F:metal ion binding"/>
    <property type="evidence" value="ECO:0007669"/>
    <property type="project" value="UniProtKB-KW"/>
</dbReference>
<dbReference type="RefSeq" id="WP_145224787.1">
    <property type="nucleotide sequence ID" value="NZ_VIVQ01000001.1"/>
</dbReference>
<gene>
    <name evidence="3" type="ORF">BKA23_0251</name>
</gene>